<gene>
    <name evidence="3" type="ORF">RQP18_01690</name>
</gene>
<dbReference type="Pfam" id="PF07885">
    <property type="entry name" value="Ion_trans_2"/>
    <property type="match status" value="1"/>
</dbReference>
<dbReference type="InterPro" id="IPR013099">
    <property type="entry name" value="K_chnl_dom"/>
</dbReference>
<feature type="domain" description="Potassium channel" evidence="2">
    <location>
        <begin position="47"/>
        <end position="126"/>
    </location>
</feature>
<keyword evidence="1" id="KW-0812">Transmembrane</keyword>
<feature type="transmembrane region" description="Helical" evidence="1">
    <location>
        <begin position="105"/>
        <end position="127"/>
    </location>
</feature>
<dbReference type="EMBL" id="CP138333">
    <property type="protein sequence ID" value="WZX29907.1"/>
    <property type="molecule type" value="Genomic_DNA"/>
</dbReference>
<sequence>MAQAFLGILVVLILFQLGAFAKKKGNMKDTHKFSLQWPLYLYILTVLLSTMFIFAMIYYISSVYTPILKVGNTGELITDYTFMQMLYYSGVTLLSIGYGDLVPVGAIRFISIFEGFLGIVLPTVIFIKEITKDRT</sequence>
<evidence type="ECO:0000259" key="2">
    <source>
        <dbReference type="Pfam" id="PF07885"/>
    </source>
</evidence>
<evidence type="ECO:0000313" key="4">
    <source>
        <dbReference type="Proteomes" id="UP001455384"/>
    </source>
</evidence>
<reference evidence="4" key="1">
    <citation type="submission" date="2023-10" db="EMBL/GenBank/DDBJ databases">
        <title>Genome analysis and identification of Salinococcus sp. Bachu38 nov., a PGPR from the rhizosphere of Tamarix.</title>
        <authorList>
            <person name="Liang Z."/>
            <person name="Zhang X."/>
            <person name="Jia J."/>
            <person name="Chen X."/>
            <person name="Wang Y."/>
            <person name="Wang Q."/>
            <person name="Wang R."/>
        </authorList>
    </citation>
    <scope>NUCLEOTIDE SEQUENCE [LARGE SCALE GENOMIC DNA]</scope>
    <source>
        <strain evidence="4">Bachu38</strain>
    </source>
</reference>
<name>A0ABZ3CJ96_9STAP</name>
<dbReference type="RefSeq" id="WP_342388439.1">
    <property type="nucleotide sequence ID" value="NZ_CP138333.2"/>
</dbReference>
<organism evidence="3 4">
    <name type="scientific">Salinicoccus bachuensis</name>
    <dbReference type="NCBI Taxonomy" id="3136731"/>
    <lineage>
        <taxon>Bacteria</taxon>
        <taxon>Bacillati</taxon>
        <taxon>Bacillota</taxon>
        <taxon>Bacilli</taxon>
        <taxon>Bacillales</taxon>
        <taxon>Staphylococcaceae</taxon>
        <taxon>Salinicoccus</taxon>
    </lineage>
</organism>
<dbReference type="Proteomes" id="UP001455384">
    <property type="component" value="Chromosome"/>
</dbReference>
<keyword evidence="1" id="KW-1133">Transmembrane helix</keyword>
<accession>A0ABZ3CJ96</accession>
<dbReference type="Gene3D" id="1.10.287.70">
    <property type="match status" value="1"/>
</dbReference>
<evidence type="ECO:0000313" key="3">
    <source>
        <dbReference type="EMBL" id="WZX29907.1"/>
    </source>
</evidence>
<dbReference type="SUPFAM" id="SSF81324">
    <property type="entry name" value="Voltage-gated potassium channels"/>
    <property type="match status" value="1"/>
</dbReference>
<protein>
    <submittedName>
        <fullName evidence="3">Ion channel</fullName>
    </submittedName>
</protein>
<proteinExistence type="predicted"/>
<keyword evidence="4" id="KW-1185">Reference proteome</keyword>
<feature type="transmembrane region" description="Helical" evidence="1">
    <location>
        <begin position="37"/>
        <end position="60"/>
    </location>
</feature>
<evidence type="ECO:0000256" key="1">
    <source>
        <dbReference type="SAM" id="Phobius"/>
    </source>
</evidence>
<keyword evidence="1" id="KW-0472">Membrane</keyword>